<comment type="subcellular location">
    <subcellularLocation>
        <location evidence="1">Membrane</location>
    </subcellularLocation>
</comment>
<evidence type="ECO:0000256" key="2">
    <source>
        <dbReference type="ARBA" id="ARBA00004906"/>
    </source>
</evidence>
<dbReference type="OrthoDB" id="7759664at2759"/>
<keyword evidence="4 10" id="KW-0812">Transmembrane</keyword>
<keyword evidence="8 10" id="KW-1133">Transmembrane helix</keyword>
<dbReference type="Pfam" id="PF25563">
    <property type="entry name" value="TPR_SYVN1_N"/>
    <property type="match status" value="1"/>
</dbReference>
<evidence type="ECO:0000313" key="12">
    <source>
        <dbReference type="EMBL" id="RUP06388.1"/>
    </source>
</evidence>
<comment type="pathway">
    <text evidence="2">Protein modification; protein ubiquitination.</text>
</comment>
<evidence type="ECO:0000256" key="9">
    <source>
        <dbReference type="ARBA" id="ARBA00023136"/>
    </source>
</evidence>
<feature type="domain" description="E3 ubiquitin-protein ligase synoviolin-like TPR repeats" evidence="11">
    <location>
        <begin position="2"/>
        <end position="74"/>
    </location>
</feature>
<dbReference type="InterPro" id="IPR057992">
    <property type="entry name" value="TPR_SYVN1_N"/>
</dbReference>
<evidence type="ECO:0000256" key="3">
    <source>
        <dbReference type="ARBA" id="ARBA00022679"/>
    </source>
</evidence>
<protein>
    <recommendedName>
        <fullName evidence="11">E3 ubiquitin-protein ligase synoviolin-like TPR repeats domain-containing protein</fullName>
    </recommendedName>
</protein>
<comment type="caution">
    <text evidence="12">The sequence shown here is derived from an EMBL/GenBank/DDBJ whole genome shotgun (WGS) entry which is preliminary data.</text>
</comment>
<evidence type="ECO:0000256" key="7">
    <source>
        <dbReference type="ARBA" id="ARBA00022833"/>
    </source>
</evidence>
<keyword evidence="13" id="KW-1185">Reference proteome</keyword>
<evidence type="ECO:0000256" key="4">
    <source>
        <dbReference type="ARBA" id="ARBA00022692"/>
    </source>
</evidence>
<keyword evidence="5" id="KW-0479">Metal-binding</keyword>
<dbReference type="Proteomes" id="UP000268093">
    <property type="component" value="Unassembled WGS sequence"/>
</dbReference>
<dbReference type="AlphaFoldDB" id="A0A433AUJ3"/>
<evidence type="ECO:0000256" key="6">
    <source>
        <dbReference type="ARBA" id="ARBA00022771"/>
    </source>
</evidence>
<name>A0A433AUJ3_9FUNG</name>
<proteinExistence type="predicted"/>
<feature type="transmembrane region" description="Helical" evidence="10">
    <location>
        <begin position="39"/>
        <end position="60"/>
    </location>
</feature>
<gene>
    <name evidence="12" type="ORF">BC936DRAFT_140316</name>
</gene>
<sequence>MRLAVYGGISVFLASTVITTAFRQRTNFYAACIYLSKSNACMMILMNTGLFLTIILGQLLQSIFFGELRPIEVEVPLFIWFLY</sequence>
<accession>A0A433AUJ3</accession>
<dbReference type="EMBL" id="RBNI01016807">
    <property type="protein sequence ID" value="RUP06388.1"/>
    <property type="molecule type" value="Genomic_DNA"/>
</dbReference>
<evidence type="ECO:0000313" key="13">
    <source>
        <dbReference type="Proteomes" id="UP000268093"/>
    </source>
</evidence>
<organism evidence="12 13">
    <name type="scientific">Jimgerdemannia flammicorona</name>
    <dbReference type="NCBI Taxonomy" id="994334"/>
    <lineage>
        <taxon>Eukaryota</taxon>
        <taxon>Fungi</taxon>
        <taxon>Fungi incertae sedis</taxon>
        <taxon>Mucoromycota</taxon>
        <taxon>Mucoromycotina</taxon>
        <taxon>Endogonomycetes</taxon>
        <taxon>Endogonales</taxon>
        <taxon>Endogonaceae</taxon>
        <taxon>Jimgerdemannia</taxon>
    </lineage>
</organism>
<evidence type="ECO:0000256" key="8">
    <source>
        <dbReference type="ARBA" id="ARBA00022989"/>
    </source>
</evidence>
<keyword evidence="7" id="KW-0862">Zinc</keyword>
<evidence type="ECO:0000256" key="5">
    <source>
        <dbReference type="ARBA" id="ARBA00022723"/>
    </source>
</evidence>
<evidence type="ECO:0000256" key="1">
    <source>
        <dbReference type="ARBA" id="ARBA00004370"/>
    </source>
</evidence>
<keyword evidence="9 10" id="KW-0472">Membrane</keyword>
<evidence type="ECO:0000259" key="11">
    <source>
        <dbReference type="Pfam" id="PF25563"/>
    </source>
</evidence>
<evidence type="ECO:0000256" key="10">
    <source>
        <dbReference type="SAM" id="Phobius"/>
    </source>
</evidence>
<keyword evidence="3" id="KW-0808">Transferase</keyword>
<reference evidence="12 13" key="1">
    <citation type="journal article" date="2018" name="New Phytol.">
        <title>Phylogenomics of Endogonaceae and evolution of mycorrhizas within Mucoromycota.</title>
        <authorList>
            <person name="Chang Y."/>
            <person name="Desiro A."/>
            <person name="Na H."/>
            <person name="Sandor L."/>
            <person name="Lipzen A."/>
            <person name="Clum A."/>
            <person name="Barry K."/>
            <person name="Grigoriev I.V."/>
            <person name="Martin F.M."/>
            <person name="Stajich J.E."/>
            <person name="Smith M.E."/>
            <person name="Bonito G."/>
            <person name="Spatafora J.W."/>
        </authorList>
    </citation>
    <scope>NUCLEOTIDE SEQUENCE [LARGE SCALE GENOMIC DNA]</scope>
    <source>
        <strain evidence="12 13">GMNB39</strain>
    </source>
</reference>
<keyword evidence="6" id="KW-0863">Zinc-finger</keyword>